<dbReference type="GeneID" id="112690272"/>
<dbReference type="GO" id="GO:0017080">
    <property type="term" value="F:sodium channel regulator activity"/>
    <property type="evidence" value="ECO:0007669"/>
    <property type="project" value="TreeGrafter"/>
</dbReference>
<dbReference type="PANTHER" id="PTHR12335">
    <property type="entry name" value="TIPE PROTEIN TEMPERATURE-INDUCED PARALYTIC E"/>
    <property type="match status" value="1"/>
</dbReference>
<evidence type="ECO:0000313" key="4">
    <source>
        <dbReference type="RefSeq" id="XP_025420027.1"/>
    </source>
</evidence>
<dbReference type="PANTHER" id="PTHR12335:SF3">
    <property type="entry name" value="IP11896P"/>
    <property type="match status" value="1"/>
</dbReference>
<keyword evidence="2" id="KW-0812">Transmembrane</keyword>
<dbReference type="RefSeq" id="XP_025420027.1">
    <property type="nucleotide sequence ID" value="XM_025564242.1"/>
</dbReference>
<evidence type="ECO:0000313" key="7">
    <source>
        <dbReference type="RefSeq" id="XP_025420031.1"/>
    </source>
</evidence>
<feature type="region of interest" description="Disordered" evidence="1">
    <location>
        <begin position="1"/>
        <end position="24"/>
    </location>
</feature>
<evidence type="ECO:0000313" key="6">
    <source>
        <dbReference type="RefSeq" id="XP_025420030.1"/>
    </source>
</evidence>
<dbReference type="CTD" id="38501"/>
<evidence type="ECO:0000256" key="2">
    <source>
        <dbReference type="SAM" id="Phobius"/>
    </source>
</evidence>
<sequence length="505" mass="56166">MATKNRGSNGGGRKKKVEPPPKPIPEQDRHICGLICVCQLTFVLSSVSLVYLSVAIYLPGYRAFNAAIETVPIMCQTINSTVSNNCEWASCGEWCLTKASGNCPQYLVTVRQNGTEIGVENCTRLTTVSCPQANPETLKRYNCNNNKECLGLTGIMACRLGHCSNMSELYQCYYNTSNSELAFDSDRENLKLNGYFHCDNGSCKSIKWPFACDRYCNKITTTGVNVFLRLGDTVYTGDCQRVVAYNKANGNATQGEQLATPREIWTDENSTIGIFMASCNGITKDSGNSLRAIDCINGTVLDESLMPQLFINFTTFWTIYESSNRLLDENNEFVPTQSSLTVFNSSRLYINQQGCVNTLRNECKDFSNTHGRAGDNHTAQSRFPCFYTKNDSFSALARFDLNKTWWELMIGVTVPGILFAISFLTLLIVHQTVKVGDDARMTCQWCADDDAAAVDEPFMKPNQTSKERKQKKLHDEMQELSVIEALVAKSADIAVGRPLTESPDV</sequence>
<dbReference type="InterPro" id="IPR031578">
    <property type="entry name" value="TipE"/>
</dbReference>
<evidence type="ECO:0000313" key="5">
    <source>
        <dbReference type="RefSeq" id="XP_025420029.1"/>
    </source>
</evidence>
<proteinExistence type="predicted"/>
<dbReference type="Proteomes" id="UP000694846">
    <property type="component" value="Unplaced"/>
</dbReference>
<dbReference type="RefSeq" id="XP_025420029.1">
    <property type="nucleotide sequence ID" value="XM_025564244.1"/>
</dbReference>
<dbReference type="OrthoDB" id="6349518at2759"/>
<reference evidence="4 5" key="1">
    <citation type="submission" date="2025-04" db="UniProtKB">
        <authorList>
            <consortium name="RefSeq"/>
        </authorList>
    </citation>
    <scope>IDENTIFICATION</scope>
    <source>
        <tissue evidence="4 5">Whole body</tissue>
    </source>
</reference>
<gene>
    <name evidence="4 5 6 7" type="primary">LOC112690272</name>
</gene>
<dbReference type="RefSeq" id="XP_025420030.1">
    <property type="nucleotide sequence ID" value="XM_025564245.1"/>
</dbReference>
<dbReference type="GO" id="GO:0005886">
    <property type="term" value="C:plasma membrane"/>
    <property type="evidence" value="ECO:0007669"/>
    <property type="project" value="TreeGrafter"/>
</dbReference>
<keyword evidence="2" id="KW-0472">Membrane</keyword>
<evidence type="ECO:0000256" key="1">
    <source>
        <dbReference type="SAM" id="MobiDB-lite"/>
    </source>
</evidence>
<name>A0A8B8GBA0_9HEMI</name>
<keyword evidence="3" id="KW-1185">Reference proteome</keyword>
<dbReference type="GO" id="GO:0002028">
    <property type="term" value="P:regulation of sodium ion transport"/>
    <property type="evidence" value="ECO:0007669"/>
    <property type="project" value="TreeGrafter"/>
</dbReference>
<dbReference type="AlphaFoldDB" id="A0A8B8GBA0"/>
<protein>
    <submittedName>
        <fullName evidence="4 5">Uncharacterized protein LOC112690272 isoform X1</fullName>
    </submittedName>
</protein>
<dbReference type="RefSeq" id="XP_025420031.1">
    <property type="nucleotide sequence ID" value="XM_025564246.1"/>
</dbReference>
<accession>A0A8B8GBA0</accession>
<feature type="transmembrane region" description="Helical" evidence="2">
    <location>
        <begin position="405"/>
        <end position="429"/>
    </location>
</feature>
<organism evidence="3 4">
    <name type="scientific">Sipha flava</name>
    <name type="common">yellow sugarcane aphid</name>
    <dbReference type="NCBI Taxonomy" id="143950"/>
    <lineage>
        <taxon>Eukaryota</taxon>
        <taxon>Metazoa</taxon>
        <taxon>Ecdysozoa</taxon>
        <taxon>Arthropoda</taxon>
        <taxon>Hexapoda</taxon>
        <taxon>Insecta</taxon>
        <taxon>Pterygota</taxon>
        <taxon>Neoptera</taxon>
        <taxon>Paraneoptera</taxon>
        <taxon>Hemiptera</taxon>
        <taxon>Sternorrhyncha</taxon>
        <taxon>Aphidomorpha</taxon>
        <taxon>Aphidoidea</taxon>
        <taxon>Aphididae</taxon>
        <taxon>Sipha</taxon>
    </lineage>
</organism>
<feature type="transmembrane region" description="Helical" evidence="2">
    <location>
        <begin position="31"/>
        <end position="58"/>
    </location>
</feature>
<evidence type="ECO:0000313" key="3">
    <source>
        <dbReference type="Proteomes" id="UP000694846"/>
    </source>
</evidence>
<keyword evidence="2" id="KW-1133">Transmembrane helix</keyword>